<dbReference type="SUPFAM" id="SSF51215">
    <property type="entry name" value="Regulatory protein AraC"/>
    <property type="match status" value="1"/>
</dbReference>
<dbReference type="Proteomes" id="UP000005561">
    <property type="component" value="Unassembled WGS sequence"/>
</dbReference>
<evidence type="ECO:0000256" key="4">
    <source>
        <dbReference type="ARBA" id="ARBA00023163"/>
    </source>
</evidence>
<dbReference type="Pfam" id="PF02311">
    <property type="entry name" value="AraC_binding"/>
    <property type="match status" value="1"/>
</dbReference>
<dbReference type="InterPro" id="IPR050204">
    <property type="entry name" value="AraC_XylS_family_regulators"/>
</dbReference>
<dbReference type="PRINTS" id="PR00032">
    <property type="entry name" value="HTHARAC"/>
</dbReference>
<dbReference type="InterPro" id="IPR037923">
    <property type="entry name" value="HTH-like"/>
</dbReference>
<dbReference type="Gene3D" id="2.60.120.10">
    <property type="entry name" value="Jelly Rolls"/>
    <property type="match status" value="1"/>
</dbReference>
<sequence length="252" mass="29030">MVQEGRGYLEMGEAHYTLEKGDVFLIPEGVEAWYEADKETPWSYRWIGFEGVSARECLESAGFTPQKPVRKVRCLDKVGGYIDQMLKCHQLYYENELKRNALLMLVFAELITDNRKNLAGMGKYPSEHRYPSSVYVEHAIEYINENYSKRLRINELADYIGVNRSYLTSSFQENIGCSPREYLMKLRMEKAKTLLKNPDIQVNEVAAMVGYTDPLAFSKIFKSRTGRSPKEYKEEKSRLVVGKKKGDCTGNV</sequence>
<evidence type="ECO:0000259" key="5">
    <source>
        <dbReference type="PROSITE" id="PS01124"/>
    </source>
</evidence>
<dbReference type="InterPro" id="IPR014710">
    <property type="entry name" value="RmlC-like_jellyroll"/>
</dbReference>
<dbReference type="STRING" id="168384.SAMN05660368_01032"/>
<dbReference type="SMART" id="SM00342">
    <property type="entry name" value="HTH_ARAC"/>
    <property type="match status" value="1"/>
</dbReference>
<keyword evidence="1" id="KW-0805">Transcription regulation</keyword>
<dbReference type="InterPro" id="IPR009057">
    <property type="entry name" value="Homeodomain-like_sf"/>
</dbReference>
<gene>
    <name evidence="6" type="ORF">BRYFOR_09760</name>
</gene>
<dbReference type="PANTHER" id="PTHR46796:SF7">
    <property type="entry name" value="ARAC FAMILY TRANSCRIPTIONAL REGULATOR"/>
    <property type="match status" value="1"/>
</dbReference>
<dbReference type="InterPro" id="IPR020449">
    <property type="entry name" value="Tscrpt_reg_AraC-type_HTH"/>
</dbReference>
<reference evidence="6" key="1">
    <citation type="submission" date="2009-07" db="EMBL/GenBank/DDBJ databases">
        <authorList>
            <person name="Weinstock G."/>
            <person name="Sodergren E."/>
            <person name="Clifton S."/>
            <person name="Fulton L."/>
            <person name="Fulton B."/>
            <person name="Courtney L."/>
            <person name="Fronick C."/>
            <person name="Harrison M."/>
            <person name="Strong C."/>
            <person name="Farmer C."/>
            <person name="Delahaunty K."/>
            <person name="Markovic C."/>
            <person name="Hall O."/>
            <person name="Minx P."/>
            <person name="Tomlinson C."/>
            <person name="Mitreva M."/>
            <person name="Nelson J."/>
            <person name="Hou S."/>
            <person name="Wollam A."/>
            <person name="Pepin K.H."/>
            <person name="Johnson M."/>
            <person name="Bhonagiri V."/>
            <person name="Nash W.E."/>
            <person name="Warren W."/>
            <person name="Chinwalla A."/>
            <person name="Mardis E.R."/>
            <person name="Wilson R.K."/>
        </authorList>
    </citation>
    <scope>NUCLEOTIDE SEQUENCE [LARGE SCALE GENOMIC DNA]</scope>
    <source>
        <strain evidence="6">DSM 14469</strain>
    </source>
</reference>
<name>C6LM61_9FIRM</name>
<accession>C6LM61</accession>
<keyword evidence="3" id="KW-0010">Activator</keyword>
<dbReference type="InterPro" id="IPR018062">
    <property type="entry name" value="HTH_AraC-typ_CS"/>
</dbReference>
<dbReference type="EMBL" id="ACCL02000038">
    <property type="protein sequence ID" value="EET58276.1"/>
    <property type="molecule type" value="Genomic_DNA"/>
</dbReference>
<dbReference type="SUPFAM" id="SSF46689">
    <property type="entry name" value="Homeodomain-like"/>
    <property type="match status" value="2"/>
</dbReference>
<proteinExistence type="predicted"/>
<dbReference type="PROSITE" id="PS00041">
    <property type="entry name" value="HTH_ARAC_FAMILY_1"/>
    <property type="match status" value="1"/>
</dbReference>
<dbReference type="InterPro" id="IPR018060">
    <property type="entry name" value="HTH_AraC"/>
</dbReference>
<evidence type="ECO:0000256" key="1">
    <source>
        <dbReference type="ARBA" id="ARBA00023015"/>
    </source>
</evidence>
<dbReference type="GO" id="GO:0003700">
    <property type="term" value="F:DNA-binding transcription factor activity"/>
    <property type="evidence" value="ECO:0007669"/>
    <property type="project" value="InterPro"/>
</dbReference>
<evidence type="ECO:0000313" key="7">
    <source>
        <dbReference type="Proteomes" id="UP000005561"/>
    </source>
</evidence>
<dbReference type="Gene3D" id="1.10.10.60">
    <property type="entry name" value="Homeodomain-like"/>
    <property type="match status" value="2"/>
</dbReference>
<feature type="domain" description="HTH araC/xylS-type" evidence="5">
    <location>
        <begin position="137"/>
        <end position="235"/>
    </location>
</feature>
<evidence type="ECO:0000313" key="6">
    <source>
        <dbReference type="EMBL" id="EET58276.1"/>
    </source>
</evidence>
<dbReference type="AlphaFoldDB" id="C6LM61"/>
<dbReference type="GO" id="GO:0043565">
    <property type="term" value="F:sequence-specific DNA binding"/>
    <property type="evidence" value="ECO:0007669"/>
    <property type="project" value="InterPro"/>
</dbReference>
<dbReference type="Pfam" id="PF12833">
    <property type="entry name" value="HTH_18"/>
    <property type="match status" value="1"/>
</dbReference>
<dbReference type="eggNOG" id="COG2207">
    <property type="taxonomic scope" value="Bacteria"/>
</dbReference>
<evidence type="ECO:0000256" key="3">
    <source>
        <dbReference type="ARBA" id="ARBA00023159"/>
    </source>
</evidence>
<dbReference type="InterPro" id="IPR003313">
    <property type="entry name" value="AraC-bd"/>
</dbReference>
<keyword evidence="2" id="KW-0238">DNA-binding</keyword>
<comment type="caution">
    <text evidence="6">The sequence shown here is derived from an EMBL/GenBank/DDBJ whole genome shotgun (WGS) entry which is preliminary data.</text>
</comment>
<dbReference type="PROSITE" id="PS01124">
    <property type="entry name" value="HTH_ARAC_FAMILY_2"/>
    <property type="match status" value="1"/>
</dbReference>
<dbReference type="CDD" id="cd06986">
    <property type="entry name" value="cupin_MmsR-like_N"/>
    <property type="match status" value="1"/>
</dbReference>
<dbReference type="PANTHER" id="PTHR46796">
    <property type="entry name" value="HTH-TYPE TRANSCRIPTIONAL ACTIVATOR RHAS-RELATED"/>
    <property type="match status" value="1"/>
</dbReference>
<keyword evidence="7" id="KW-1185">Reference proteome</keyword>
<keyword evidence="4" id="KW-0804">Transcription</keyword>
<organism evidence="6 7">
    <name type="scientific">Marvinbryantia formatexigens DSM 14469</name>
    <dbReference type="NCBI Taxonomy" id="478749"/>
    <lineage>
        <taxon>Bacteria</taxon>
        <taxon>Bacillati</taxon>
        <taxon>Bacillota</taxon>
        <taxon>Clostridia</taxon>
        <taxon>Lachnospirales</taxon>
        <taxon>Lachnospiraceae</taxon>
        <taxon>Marvinbryantia</taxon>
    </lineage>
</organism>
<protein>
    <submittedName>
        <fullName evidence="6">Transcriptional regulator, AraC family</fullName>
    </submittedName>
</protein>
<evidence type="ECO:0000256" key="2">
    <source>
        <dbReference type="ARBA" id="ARBA00023125"/>
    </source>
</evidence>